<dbReference type="GO" id="GO:0006355">
    <property type="term" value="P:regulation of DNA-templated transcription"/>
    <property type="evidence" value="ECO:0007669"/>
    <property type="project" value="InterPro"/>
</dbReference>
<dbReference type="NCBIfam" id="TIGR00229">
    <property type="entry name" value="sensory_box"/>
    <property type="match status" value="1"/>
</dbReference>
<dbReference type="EMBL" id="CP001968">
    <property type="protein sequence ID" value="ADD68829.1"/>
    <property type="molecule type" value="Genomic_DNA"/>
</dbReference>
<protein>
    <submittedName>
        <fullName evidence="2">Putative PAS/PAC sensor protein</fullName>
    </submittedName>
</protein>
<dbReference type="PROSITE" id="PS50112">
    <property type="entry name" value="PAS"/>
    <property type="match status" value="1"/>
</dbReference>
<dbReference type="SMART" id="SM00091">
    <property type="entry name" value="PAS"/>
    <property type="match status" value="1"/>
</dbReference>
<dbReference type="InterPro" id="IPR035965">
    <property type="entry name" value="PAS-like_dom_sf"/>
</dbReference>
<feature type="domain" description="PAS" evidence="1">
    <location>
        <begin position="1"/>
        <end position="54"/>
    </location>
</feature>
<dbReference type="OrthoDB" id="3687827at2"/>
<proteinExistence type="predicted"/>
<dbReference type="HOGENOM" id="CLU_144643_0_0_0"/>
<dbReference type="STRING" id="522772.Dacet_2066"/>
<dbReference type="Gene3D" id="3.30.450.20">
    <property type="entry name" value="PAS domain"/>
    <property type="match status" value="1"/>
</dbReference>
<gene>
    <name evidence="2" type="ordered locus">Dacet_2066</name>
</gene>
<evidence type="ECO:0000259" key="1">
    <source>
        <dbReference type="PROSITE" id="PS50112"/>
    </source>
</evidence>
<sequence length="123" mass="13826">MTDFFKQMIEKTSDGIMYVSVDGTIQYWNRGCELIFGISAKQAIGENLDIIIPERHRERHWTGFNKTARTGESAYADKMLSVPALSASGEKLVIEFSMQMIEEGGEVVGFSSIVRNITEKRGK</sequence>
<dbReference type="InterPro" id="IPR000014">
    <property type="entry name" value="PAS"/>
</dbReference>
<dbReference type="AlphaFoldDB" id="D4H1R9"/>
<dbReference type="RefSeq" id="WP_013011333.1">
    <property type="nucleotide sequence ID" value="NC_013943.1"/>
</dbReference>
<accession>D4H1R9</accession>
<organism evidence="2 3">
    <name type="scientific">Denitrovibrio acetiphilus (strain DSM 12809 / NBRC 114555 / N2460)</name>
    <dbReference type="NCBI Taxonomy" id="522772"/>
    <lineage>
        <taxon>Bacteria</taxon>
        <taxon>Pseudomonadati</taxon>
        <taxon>Deferribacterota</taxon>
        <taxon>Deferribacteres</taxon>
        <taxon>Deferribacterales</taxon>
        <taxon>Geovibrionaceae</taxon>
        <taxon>Denitrovibrio</taxon>
    </lineage>
</organism>
<evidence type="ECO:0000313" key="3">
    <source>
        <dbReference type="Proteomes" id="UP000002012"/>
    </source>
</evidence>
<dbReference type="SUPFAM" id="SSF55785">
    <property type="entry name" value="PYP-like sensor domain (PAS domain)"/>
    <property type="match status" value="1"/>
</dbReference>
<dbReference type="CDD" id="cd00130">
    <property type="entry name" value="PAS"/>
    <property type="match status" value="1"/>
</dbReference>
<dbReference type="PaxDb" id="522772-Dacet_2066"/>
<evidence type="ECO:0000313" key="2">
    <source>
        <dbReference type="EMBL" id="ADD68829.1"/>
    </source>
</evidence>
<dbReference type="eggNOG" id="COG3829">
    <property type="taxonomic scope" value="Bacteria"/>
</dbReference>
<dbReference type="Pfam" id="PF00989">
    <property type="entry name" value="PAS"/>
    <property type="match status" value="1"/>
</dbReference>
<dbReference type="KEGG" id="dap:Dacet_2066"/>
<name>D4H1R9_DENA2</name>
<dbReference type="InterPro" id="IPR013767">
    <property type="entry name" value="PAS_fold"/>
</dbReference>
<reference evidence="2 3" key="1">
    <citation type="journal article" date="2010" name="Stand. Genomic Sci.">
        <title>Complete genome sequence of Denitrovibrio acetiphilus type strain (N2460).</title>
        <authorList>
            <person name="Kiss H."/>
            <person name="Lang E."/>
            <person name="Lapidus A."/>
            <person name="Copeland A."/>
            <person name="Nolan M."/>
            <person name="Glavina Del Rio T."/>
            <person name="Chen F."/>
            <person name="Lucas S."/>
            <person name="Tice H."/>
            <person name="Cheng J.F."/>
            <person name="Han C."/>
            <person name="Goodwin L."/>
            <person name="Pitluck S."/>
            <person name="Liolios K."/>
            <person name="Pati A."/>
            <person name="Ivanova N."/>
            <person name="Mavromatis K."/>
            <person name="Chen A."/>
            <person name="Palaniappan K."/>
            <person name="Land M."/>
            <person name="Hauser L."/>
            <person name="Chang Y.J."/>
            <person name="Jeffries C.D."/>
            <person name="Detter J.C."/>
            <person name="Brettin T."/>
            <person name="Spring S."/>
            <person name="Rohde M."/>
            <person name="Goker M."/>
            <person name="Woyke T."/>
            <person name="Bristow J."/>
            <person name="Eisen J.A."/>
            <person name="Markowitz V."/>
            <person name="Hugenholtz P."/>
            <person name="Kyrpides N.C."/>
            <person name="Klenk H.P."/>
        </authorList>
    </citation>
    <scope>NUCLEOTIDE SEQUENCE [LARGE SCALE GENOMIC DNA]</scope>
    <source>
        <strain evidence="3">DSM 12809 / NBRC 114555 / N2460</strain>
    </source>
</reference>
<keyword evidence="3" id="KW-1185">Reference proteome</keyword>
<dbReference type="InParanoid" id="D4H1R9"/>
<dbReference type="Proteomes" id="UP000002012">
    <property type="component" value="Chromosome"/>
</dbReference>